<reference evidence="2" key="1">
    <citation type="submission" date="2022-07" db="EMBL/GenBank/DDBJ databases">
        <title>Fungi with potential for degradation of polypropylene.</title>
        <authorList>
            <person name="Gostincar C."/>
        </authorList>
    </citation>
    <scope>NUCLEOTIDE SEQUENCE</scope>
    <source>
        <strain evidence="2">EXF-13308</strain>
    </source>
</reference>
<comment type="caution">
    <text evidence="2">The sequence shown here is derived from an EMBL/GenBank/DDBJ whole genome shotgun (WGS) entry which is preliminary data.</text>
</comment>
<name>A0AA38RDN6_9PEZI</name>
<proteinExistence type="predicted"/>
<keyword evidence="3" id="KW-1185">Reference proteome</keyword>
<dbReference type="AlphaFoldDB" id="A0AA38RDN6"/>
<organism evidence="2 3">
    <name type="scientific">Pleurostoma richardsiae</name>
    <dbReference type="NCBI Taxonomy" id="41990"/>
    <lineage>
        <taxon>Eukaryota</taxon>
        <taxon>Fungi</taxon>
        <taxon>Dikarya</taxon>
        <taxon>Ascomycota</taxon>
        <taxon>Pezizomycotina</taxon>
        <taxon>Sordariomycetes</taxon>
        <taxon>Sordariomycetidae</taxon>
        <taxon>Calosphaeriales</taxon>
        <taxon>Pleurostomataceae</taxon>
        <taxon>Pleurostoma</taxon>
    </lineage>
</organism>
<evidence type="ECO:0000256" key="1">
    <source>
        <dbReference type="SAM" id="MobiDB-lite"/>
    </source>
</evidence>
<gene>
    <name evidence="2" type="ORF">NKR23_g5288</name>
</gene>
<dbReference type="EMBL" id="JANBVO010000014">
    <property type="protein sequence ID" value="KAJ9145312.1"/>
    <property type="molecule type" value="Genomic_DNA"/>
</dbReference>
<evidence type="ECO:0000313" key="2">
    <source>
        <dbReference type="EMBL" id="KAJ9145312.1"/>
    </source>
</evidence>
<feature type="region of interest" description="Disordered" evidence="1">
    <location>
        <begin position="383"/>
        <end position="411"/>
    </location>
</feature>
<sequence length="428" mass="50025">MSRKPRERTMPLIPEPFDILTVSKQSLYRGSEPIANKWRVFCPNLNVPQYTGSLSEEKKLDLNERADKLFKRAMNNHVSNSSEFRWEVCAWHDVFGLILDDEGLRMDKRHYEFVEKDKKGRRTVRTRIPDATLGLKTYDDYELKRGHVYEAKDRKEDSSSRQPDERLSKVLLRTMMDAPDRGLIVDGMWGKTDIIFPFAVYEAKRQFKDYQAAENQIYHACKTYLAMLDDLARDPNNVAEYQTEESSQYQLFAFTSCGPYWEVYIAWNFLDSCTVESIWVGDVKEFDCACALVCIVDQIHEYVINHHRPFVMKHLEAWLRRRRKSPNPPGSLTHLADAEASKNTSYTNDYLTSDDSGSFQSVFRPFSEEPEWLRLKEKTKLSRKRKARETRVHNRKLGYHTQTGSSDKVKRGFGDVAEKEAVIKRVLQ</sequence>
<protein>
    <submittedName>
        <fullName evidence="2">Uncharacterized protein</fullName>
    </submittedName>
</protein>
<feature type="compositionally biased region" description="Basic residues" evidence="1">
    <location>
        <begin position="383"/>
        <end position="398"/>
    </location>
</feature>
<dbReference type="Proteomes" id="UP001174694">
    <property type="component" value="Unassembled WGS sequence"/>
</dbReference>
<accession>A0AA38RDN6</accession>
<evidence type="ECO:0000313" key="3">
    <source>
        <dbReference type="Proteomes" id="UP001174694"/>
    </source>
</evidence>